<dbReference type="PANTHER" id="PTHR42693:SF42">
    <property type="entry name" value="ARYLSULFATASE G"/>
    <property type="match status" value="1"/>
</dbReference>
<comment type="similarity">
    <text evidence="2">Belongs to the sulfatase family.</text>
</comment>
<keyword evidence="6" id="KW-0106">Calcium</keyword>
<evidence type="ECO:0000256" key="4">
    <source>
        <dbReference type="ARBA" id="ARBA00022729"/>
    </source>
</evidence>
<dbReference type="Pfam" id="PF00884">
    <property type="entry name" value="Sulfatase"/>
    <property type="match status" value="1"/>
</dbReference>
<sequence>MNRIKHAAVCLGCAALSVNSFGSEVYSRPNVLFIVVDDLGWRDLGCYGSTFYESPHIDALASSSMLFTDAYAANPTCSPTRSSILTGQYPVRTGFTAPSGHQKGVHLHAPRAKHLPDVRAVSPSSVNFLSPDYYTLSEAFQDAGYSTAFLGKWHLGSAPHFPEEHGFEFVVGGREHAGPPGRDGTRKFFPPWSADTLPDDISPDTHIDDYLADRAVEYIDSHSHEPFFMCFWTYNVHAPIQSKPELVEKWRKKAGLNNPQHGPTMAAMIEVMDESVGRVLDALENNGIADNTIVIFTSDNGGNMYNTADGTAATNNEPLRSGKGNNYEGGVRIPLIVRWPGVTLPGSVSHSVVSTVDHYPALLEMVGLPLRPKDHIDGVSYVAALKGEPFEREALICDWSHHICQTHNLPNTSIREGNWKLLRFWFDNPDGSHRYELYNLADDIGESRDQSASFPERVQAMSEKLDAFYEQSGALKPLKNPAYNGRTIDVWGYDEKGDGHVSESAMVLKAECPGFTVSTRCVPWAESCAVFEFEARSRNQASVNIQWKSRTEDQFDASRSRDVAVPENWKTFRVQMDYQSVLRGLRIVFEKPGDLLEIRNARMLSPDGTQMMSYEFR</sequence>
<evidence type="ECO:0000256" key="6">
    <source>
        <dbReference type="ARBA" id="ARBA00022837"/>
    </source>
</evidence>
<feature type="domain" description="Sulfatase N-terminal" evidence="7">
    <location>
        <begin position="29"/>
        <end position="367"/>
    </location>
</feature>
<dbReference type="PANTHER" id="PTHR42693">
    <property type="entry name" value="ARYLSULFATASE FAMILY MEMBER"/>
    <property type="match status" value="1"/>
</dbReference>
<proteinExistence type="inferred from homology"/>
<dbReference type="SUPFAM" id="SSF53649">
    <property type="entry name" value="Alkaline phosphatase-like"/>
    <property type="match status" value="1"/>
</dbReference>
<dbReference type="PROSITE" id="PS00523">
    <property type="entry name" value="SULFATASE_1"/>
    <property type="match status" value="1"/>
</dbReference>
<evidence type="ECO:0000313" key="8">
    <source>
        <dbReference type="EMBL" id="QHI69951.1"/>
    </source>
</evidence>
<dbReference type="CDD" id="cd16144">
    <property type="entry name" value="ARS_like"/>
    <property type="match status" value="1"/>
</dbReference>
<dbReference type="GO" id="GO:0016740">
    <property type="term" value="F:transferase activity"/>
    <property type="evidence" value="ECO:0007669"/>
    <property type="project" value="UniProtKB-KW"/>
</dbReference>
<evidence type="ECO:0000259" key="7">
    <source>
        <dbReference type="Pfam" id="PF00884"/>
    </source>
</evidence>
<dbReference type="GO" id="GO:0004065">
    <property type="term" value="F:arylsulfatase activity"/>
    <property type="evidence" value="ECO:0007669"/>
    <property type="project" value="TreeGrafter"/>
</dbReference>
<comment type="cofactor">
    <cofactor evidence="1">
        <name>Ca(2+)</name>
        <dbReference type="ChEBI" id="CHEBI:29108"/>
    </cofactor>
</comment>
<dbReference type="Proteomes" id="UP000464954">
    <property type="component" value="Chromosome"/>
</dbReference>
<name>A0A6P1M7V1_9BACT</name>
<dbReference type="EMBL" id="CP047593">
    <property type="protein sequence ID" value="QHI69951.1"/>
    <property type="molecule type" value="Genomic_DNA"/>
</dbReference>
<gene>
    <name evidence="8" type="ORF">GT409_10975</name>
</gene>
<protein>
    <submittedName>
        <fullName evidence="8">Sulfatase-like hydrolase/transferase</fullName>
    </submittedName>
</protein>
<dbReference type="Gene3D" id="3.40.720.10">
    <property type="entry name" value="Alkaline Phosphatase, subunit A"/>
    <property type="match status" value="1"/>
</dbReference>
<dbReference type="InterPro" id="IPR024607">
    <property type="entry name" value="Sulfatase_CS"/>
</dbReference>
<dbReference type="GO" id="GO:0046872">
    <property type="term" value="F:metal ion binding"/>
    <property type="evidence" value="ECO:0007669"/>
    <property type="project" value="UniProtKB-KW"/>
</dbReference>
<dbReference type="InterPro" id="IPR050738">
    <property type="entry name" value="Sulfatase"/>
</dbReference>
<keyword evidence="4" id="KW-0732">Signal</keyword>
<keyword evidence="5 8" id="KW-0378">Hydrolase</keyword>
<dbReference type="Gene3D" id="3.30.1120.10">
    <property type="match status" value="1"/>
</dbReference>
<keyword evidence="8" id="KW-0808">Transferase</keyword>
<evidence type="ECO:0000313" key="9">
    <source>
        <dbReference type="Proteomes" id="UP000464954"/>
    </source>
</evidence>
<dbReference type="AlphaFoldDB" id="A0A6P1M7V1"/>
<dbReference type="InterPro" id="IPR017850">
    <property type="entry name" value="Alkaline_phosphatase_core_sf"/>
</dbReference>
<dbReference type="KEGG" id="taer:GT409_10975"/>
<evidence type="ECO:0000256" key="3">
    <source>
        <dbReference type="ARBA" id="ARBA00022723"/>
    </source>
</evidence>
<organism evidence="8 9">
    <name type="scientific">Tichowtungia aerotolerans</name>
    <dbReference type="NCBI Taxonomy" id="2697043"/>
    <lineage>
        <taxon>Bacteria</taxon>
        <taxon>Pseudomonadati</taxon>
        <taxon>Kiritimatiellota</taxon>
        <taxon>Tichowtungiia</taxon>
        <taxon>Tichowtungiales</taxon>
        <taxon>Tichowtungiaceae</taxon>
        <taxon>Tichowtungia</taxon>
    </lineage>
</organism>
<dbReference type="InterPro" id="IPR000917">
    <property type="entry name" value="Sulfatase_N"/>
</dbReference>
<keyword evidence="9" id="KW-1185">Reference proteome</keyword>
<evidence type="ECO:0000256" key="2">
    <source>
        <dbReference type="ARBA" id="ARBA00008779"/>
    </source>
</evidence>
<accession>A0A6P1M7V1</accession>
<evidence type="ECO:0000256" key="5">
    <source>
        <dbReference type="ARBA" id="ARBA00022801"/>
    </source>
</evidence>
<evidence type="ECO:0000256" key="1">
    <source>
        <dbReference type="ARBA" id="ARBA00001913"/>
    </source>
</evidence>
<reference evidence="8 9" key="1">
    <citation type="submission" date="2020-01" db="EMBL/GenBank/DDBJ databases">
        <title>Ponticoccus aerotolerans gen. nov., sp. nov., an anaerobic bacterium and proposal of Ponticoccusceae fam. nov., Ponticoccusles ord. nov. and Ponticoccuse classis nov. in the phylum Kiritimatiellaeota.</title>
        <authorList>
            <person name="Zhou L.Y."/>
            <person name="Du Z.J."/>
        </authorList>
    </citation>
    <scope>NUCLEOTIDE SEQUENCE [LARGE SCALE GENOMIC DNA]</scope>
    <source>
        <strain evidence="8 9">S-5007</strain>
    </source>
</reference>
<dbReference type="RefSeq" id="WP_160629132.1">
    <property type="nucleotide sequence ID" value="NZ_CP047593.1"/>
</dbReference>
<keyword evidence="3" id="KW-0479">Metal-binding</keyword>